<evidence type="ECO:0000313" key="2">
    <source>
        <dbReference type="EMBL" id="CAB4136284.1"/>
    </source>
</evidence>
<dbReference type="EMBL" id="LR796538">
    <property type="protein sequence ID" value="CAB4150483.1"/>
    <property type="molecule type" value="Genomic_DNA"/>
</dbReference>
<keyword evidence="1" id="KW-1133">Transmembrane helix</keyword>
<name>A0A6J5MZS1_9CAUD</name>
<evidence type="ECO:0000256" key="1">
    <source>
        <dbReference type="SAM" id="Phobius"/>
    </source>
</evidence>
<keyword evidence="1" id="KW-0472">Membrane</keyword>
<reference evidence="3" key="1">
    <citation type="submission" date="2020-04" db="EMBL/GenBank/DDBJ databases">
        <authorList>
            <person name="Chiriac C."/>
            <person name="Salcher M."/>
            <person name="Ghai R."/>
            <person name="Kavagutti S V."/>
        </authorList>
    </citation>
    <scope>NUCLEOTIDE SEQUENCE</scope>
</reference>
<feature type="transmembrane region" description="Helical" evidence="1">
    <location>
        <begin position="25"/>
        <end position="50"/>
    </location>
</feature>
<proteinExistence type="predicted"/>
<keyword evidence="1" id="KW-0812">Transmembrane</keyword>
<sequence>MNEVDKAYMQKDAPEPYDPDPAEEVFASVKLLVAIVAVAGVMGMLFAAWWGKL</sequence>
<gene>
    <name evidence="2" type="ORF">UFOVP294_41</name>
    <name evidence="3" type="ORF">UFOVP566_44</name>
</gene>
<organism evidence="3">
    <name type="scientific">uncultured Caudovirales phage</name>
    <dbReference type="NCBI Taxonomy" id="2100421"/>
    <lineage>
        <taxon>Viruses</taxon>
        <taxon>Duplodnaviria</taxon>
        <taxon>Heunggongvirae</taxon>
        <taxon>Uroviricota</taxon>
        <taxon>Caudoviricetes</taxon>
        <taxon>Peduoviridae</taxon>
        <taxon>Maltschvirus</taxon>
        <taxon>Maltschvirus maltsch</taxon>
    </lineage>
</organism>
<protein>
    <submittedName>
        <fullName evidence="3">Uncharacterized protein</fullName>
    </submittedName>
</protein>
<evidence type="ECO:0000313" key="3">
    <source>
        <dbReference type="EMBL" id="CAB4150483.1"/>
    </source>
</evidence>
<accession>A0A6J5MZS1</accession>
<dbReference type="EMBL" id="LR796311">
    <property type="protein sequence ID" value="CAB4136284.1"/>
    <property type="molecule type" value="Genomic_DNA"/>
</dbReference>